<dbReference type="EMBL" id="AAZO01002477">
    <property type="status" value="NOT_ANNOTATED_CDS"/>
    <property type="molecule type" value="Genomic_DNA"/>
</dbReference>
<gene>
    <name evidence="3" type="primary">8237492</name>
    <name evidence="2" type="ORF">Phum_PHUM215470</name>
</gene>
<reference evidence="3" key="3">
    <citation type="submission" date="2021-02" db="UniProtKB">
        <authorList>
            <consortium name="EnsemblMetazoa"/>
        </authorList>
    </citation>
    <scope>IDENTIFICATION</scope>
    <source>
        <strain evidence="3">USDA</strain>
    </source>
</reference>
<dbReference type="HOGENOM" id="CLU_1191131_0_0_1"/>
<dbReference type="KEGG" id="phu:Phum_PHUM215470"/>
<organism>
    <name type="scientific">Pediculus humanus subsp. corporis</name>
    <name type="common">Body louse</name>
    <dbReference type="NCBI Taxonomy" id="121224"/>
    <lineage>
        <taxon>Eukaryota</taxon>
        <taxon>Metazoa</taxon>
        <taxon>Ecdysozoa</taxon>
        <taxon>Arthropoda</taxon>
        <taxon>Hexapoda</taxon>
        <taxon>Insecta</taxon>
        <taxon>Pterygota</taxon>
        <taxon>Neoptera</taxon>
        <taxon>Paraneoptera</taxon>
        <taxon>Psocodea</taxon>
        <taxon>Troctomorpha</taxon>
        <taxon>Phthiraptera</taxon>
        <taxon>Anoplura</taxon>
        <taxon>Pediculidae</taxon>
        <taxon>Pediculus</taxon>
    </lineage>
</organism>
<evidence type="ECO:0000313" key="2">
    <source>
        <dbReference type="EMBL" id="EEB12949.1"/>
    </source>
</evidence>
<reference evidence="2" key="1">
    <citation type="submission" date="2007-04" db="EMBL/GenBank/DDBJ databases">
        <title>Annotation of Pediculus humanus corporis strain USDA.</title>
        <authorList>
            <person name="Kirkness E."/>
            <person name="Hannick L."/>
            <person name="Hass B."/>
            <person name="Bruggner R."/>
            <person name="Lawson D."/>
            <person name="Bidwell S."/>
            <person name="Joardar V."/>
            <person name="Caler E."/>
            <person name="Walenz B."/>
            <person name="Inman J."/>
            <person name="Schobel S."/>
            <person name="Galinsky K."/>
            <person name="Amedeo P."/>
            <person name="Strausberg R."/>
        </authorList>
    </citation>
    <scope>NUCLEOTIDE SEQUENCE</scope>
    <source>
        <strain evidence="2">USDA</strain>
    </source>
</reference>
<feature type="region of interest" description="Disordered" evidence="1">
    <location>
        <begin position="17"/>
        <end position="90"/>
    </location>
</feature>
<dbReference type="RefSeq" id="XP_002425687.1">
    <property type="nucleotide sequence ID" value="XM_002425642.1"/>
</dbReference>
<proteinExistence type="predicted"/>
<dbReference type="Proteomes" id="UP000009046">
    <property type="component" value="Unassembled WGS sequence"/>
</dbReference>
<dbReference type="EnsemblMetazoa" id="PHUM215470-RA">
    <property type="protein sequence ID" value="PHUM215470-PA"/>
    <property type="gene ID" value="PHUM215470"/>
</dbReference>
<reference evidence="2" key="2">
    <citation type="submission" date="2007-04" db="EMBL/GenBank/DDBJ databases">
        <title>The genome of the human body louse.</title>
        <authorList>
            <consortium name="The Human Body Louse Genome Consortium"/>
            <person name="Kirkness E."/>
            <person name="Walenz B."/>
            <person name="Hass B."/>
            <person name="Bruggner R."/>
            <person name="Strausberg R."/>
        </authorList>
    </citation>
    <scope>NUCLEOTIDE SEQUENCE</scope>
    <source>
        <strain evidence="2">USDA</strain>
    </source>
</reference>
<dbReference type="CTD" id="8237492"/>
<sequence>MVRYRYWIKQPVKFKMNLLPSSTAEEKDDTPQEREEKGDLTKEQEQEEISEVSDKEKVKSKRNQKGSLKSAIKPKKEPPGSTTTEIPMKGRIMNTIAEETNNVEVSVQLELPSDKTKDTGYSTVSLFSTDSQKNVTLPATEFKKITTVEKICPKKVETVVVSELTPIITIKRQGNKETIEKKTPILKHTTTTTIVKKTTLTTTEKTTTIGNPNSSKNENEQQQQLEKKIHRKD</sequence>
<dbReference type="EMBL" id="DS235171">
    <property type="protein sequence ID" value="EEB12949.1"/>
    <property type="molecule type" value="Genomic_DNA"/>
</dbReference>
<protein>
    <submittedName>
        <fullName evidence="2 3">Uncharacterized protein</fullName>
    </submittedName>
</protein>
<dbReference type="InParanoid" id="E0VHR3"/>
<evidence type="ECO:0000256" key="1">
    <source>
        <dbReference type="SAM" id="MobiDB-lite"/>
    </source>
</evidence>
<name>E0VHR3_PEDHC</name>
<accession>E0VHR3</accession>
<evidence type="ECO:0000313" key="4">
    <source>
        <dbReference type="Proteomes" id="UP000009046"/>
    </source>
</evidence>
<dbReference type="VEuPathDB" id="VectorBase:PHUM215470"/>
<keyword evidence="4" id="KW-1185">Reference proteome</keyword>
<feature type="compositionally biased region" description="Low complexity" evidence="1">
    <location>
        <begin position="199"/>
        <end position="224"/>
    </location>
</feature>
<dbReference type="GeneID" id="8237492"/>
<feature type="region of interest" description="Disordered" evidence="1">
    <location>
        <begin position="199"/>
        <end position="233"/>
    </location>
</feature>
<dbReference type="AlphaFoldDB" id="E0VHR3"/>
<feature type="compositionally biased region" description="Basic and acidic residues" evidence="1">
    <location>
        <begin position="29"/>
        <end position="44"/>
    </location>
</feature>
<evidence type="ECO:0000313" key="3">
    <source>
        <dbReference type="EnsemblMetazoa" id="PHUM215470-PA"/>
    </source>
</evidence>